<protein>
    <submittedName>
        <fullName evidence="2">Uncharacterized protein</fullName>
    </submittedName>
</protein>
<evidence type="ECO:0000313" key="3">
    <source>
        <dbReference type="Proteomes" id="UP000078512"/>
    </source>
</evidence>
<keyword evidence="1" id="KW-1133">Transmembrane helix</keyword>
<organism evidence="2 3">
    <name type="scientific">Linnemannia elongata AG-77</name>
    <dbReference type="NCBI Taxonomy" id="1314771"/>
    <lineage>
        <taxon>Eukaryota</taxon>
        <taxon>Fungi</taxon>
        <taxon>Fungi incertae sedis</taxon>
        <taxon>Mucoromycota</taxon>
        <taxon>Mortierellomycotina</taxon>
        <taxon>Mortierellomycetes</taxon>
        <taxon>Mortierellales</taxon>
        <taxon>Mortierellaceae</taxon>
        <taxon>Linnemannia</taxon>
    </lineage>
</organism>
<feature type="transmembrane region" description="Helical" evidence="1">
    <location>
        <begin position="12"/>
        <end position="32"/>
    </location>
</feature>
<dbReference type="AlphaFoldDB" id="A0A197JBP8"/>
<reference evidence="2 3" key="1">
    <citation type="submission" date="2016-05" db="EMBL/GenBank/DDBJ databases">
        <title>Genome sequencing reveals origins of a unique bacterial endosymbiosis in the earliest lineages of terrestrial Fungi.</title>
        <authorList>
            <consortium name="DOE Joint Genome Institute"/>
            <person name="Uehling J."/>
            <person name="Gryganskyi A."/>
            <person name="Hameed K."/>
            <person name="Tschaplinski T."/>
            <person name="Misztal P."/>
            <person name="Wu S."/>
            <person name="Desiro A."/>
            <person name="Vande Pol N."/>
            <person name="Du Z.-Y."/>
            <person name="Zienkiewicz A."/>
            <person name="Zienkiewicz K."/>
            <person name="Morin E."/>
            <person name="Tisserant E."/>
            <person name="Splivallo R."/>
            <person name="Hainaut M."/>
            <person name="Henrissat B."/>
            <person name="Ohm R."/>
            <person name="Kuo A."/>
            <person name="Yan J."/>
            <person name="Lipzen A."/>
            <person name="Nolan M."/>
            <person name="Labutti K."/>
            <person name="Barry K."/>
            <person name="Goldstein A."/>
            <person name="Labbe J."/>
            <person name="Schadt C."/>
            <person name="Tuskan G."/>
            <person name="Grigoriev I."/>
            <person name="Martin F."/>
            <person name="Vilgalys R."/>
            <person name="Bonito G."/>
        </authorList>
    </citation>
    <scope>NUCLEOTIDE SEQUENCE [LARGE SCALE GENOMIC DNA]</scope>
    <source>
        <strain evidence="2 3">AG-77</strain>
    </source>
</reference>
<dbReference type="EMBL" id="KV442164">
    <property type="protein sequence ID" value="OAQ22448.1"/>
    <property type="molecule type" value="Genomic_DNA"/>
</dbReference>
<sequence length="114" mass="12128">MNRHFSADSRGPFDRGLGTGTIGILGLVVLIGRPKEVKELVPLADSPGGDRLVVVVVPSVGITWRGRFRWWTGRGRARVLGHGGCAKVGIVAPITTECVIVRSPLTCTSSQLIV</sequence>
<keyword evidence="1" id="KW-0812">Transmembrane</keyword>
<proteinExistence type="predicted"/>
<gene>
    <name evidence="2" type="ORF">K457DRAFT_1160665</name>
</gene>
<evidence type="ECO:0000313" key="2">
    <source>
        <dbReference type="EMBL" id="OAQ22448.1"/>
    </source>
</evidence>
<evidence type="ECO:0000256" key="1">
    <source>
        <dbReference type="SAM" id="Phobius"/>
    </source>
</evidence>
<keyword evidence="3" id="KW-1185">Reference proteome</keyword>
<keyword evidence="1" id="KW-0472">Membrane</keyword>
<name>A0A197JBP8_9FUNG</name>
<accession>A0A197JBP8</accession>
<dbReference type="Proteomes" id="UP000078512">
    <property type="component" value="Unassembled WGS sequence"/>
</dbReference>